<feature type="chain" id="PRO_5021730448" description="Carboxypeptidase regulatory-like domain-containing protein" evidence="2">
    <location>
        <begin position="25"/>
        <end position="154"/>
    </location>
</feature>
<keyword evidence="1" id="KW-0472">Membrane</keyword>
<feature type="transmembrane region" description="Helical" evidence="1">
    <location>
        <begin position="127"/>
        <end position="147"/>
    </location>
</feature>
<keyword evidence="4" id="KW-1185">Reference proteome</keyword>
<reference evidence="3 4" key="1">
    <citation type="submission" date="2019-02" db="EMBL/GenBank/DDBJ databases">
        <title>Deep-cultivation of Planctomycetes and their phenomic and genomic characterization uncovers novel biology.</title>
        <authorList>
            <person name="Wiegand S."/>
            <person name="Jogler M."/>
            <person name="Boedeker C."/>
            <person name="Pinto D."/>
            <person name="Vollmers J."/>
            <person name="Rivas-Marin E."/>
            <person name="Kohn T."/>
            <person name="Peeters S.H."/>
            <person name="Heuer A."/>
            <person name="Rast P."/>
            <person name="Oberbeckmann S."/>
            <person name="Bunk B."/>
            <person name="Jeske O."/>
            <person name="Meyerdierks A."/>
            <person name="Storesund J.E."/>
            <person name="Kallscheuer N."/>
            <person name="Luecker S."/>
            <person name="Lage O.M."/>
            <person name="Pohl T."/>
            <person name="Merkel B.J."/>
            <person name="Hornburger P."/>
            <person name="Mueller R.-W."/>
            <person name="Bruemmer F."/>
            <person name="Labrenz M."/>
            <person name="Spormann A.M."/>
            <person name="Op den Camp H."/>
            <person name="Overmann J."/>
            <person name="Amann R."/>
            <person name="Jetten M.S.M."/>
            <person name="Mascher T."/>
            <person name="Medema M.H."/>
            <person name="Devos D.P."/>
            <person name="Kaster A.-K."/>
            <person name="Ovreas L."/>
            <person name="Rohde M."/>
            <person name="Galperin M.Y."/>
            <person name="Jogler C."/>
        </authorList>
    </citation>
    <scope>NUCLEOTIDE SEQUENCE [LARGE SCALE GENOMIC DNA]</scope>
    <source>
        <strain evidence="3 4">ETA_A1</strain>
    </source>
</reference>
<evidence type="ECO:0000313" key="3">
    <source>
        <dbReference type="EMBL" id="QDU20287.1"/>
    </source>
</evidence>
<protein>
    <recommendedName>
        <fullName evidence="5">Carboxypeptidase regulatory-like domain-containing protein</fullName>
    </recommendedName>
</protein>
<evidence type="ECO:0000256" key="1">
    <source>
        <dbReference type="SAM" id="Phobius"/>
    </source>
</evidence>
<dbReference type="InterPro" id="IPR013783">
    <property type="entry name" value="Ig-like_fold"/>
</dbReference>
<name>A0A517XRZ8_9BACT</name>
<dbReference type="EMBL" id="CP036273">
    <property type="protein sequence ID" value="QDU20287.1"/>
    <property type="molecule type" value="Genomic_DNA"/>
</dbReference>
<evidence type="ECO:0000256" key="2">
    <source>
        <dbReference type="SAM" id="SignalP"/>
    </source>
</evidence>
<accession>A0A517XRZ8</accession>
<dbReference type="Proteomes" id="UP000319576">
    <property type="component" value="Chromosome"/>
</dbReference>
<dbReference type="AlphaFoldDB" id="A0A517XRZ8"/>
<evidence type="ECO:0000313" key="4">
    <source>
        <dbReference type="Proteomes" id="UP000319576"/>
    </source>
</evidence>
<sequence precursor="true">MRPTRILVLAALAVVGATASPARAHDLIAKVTFTATELKVVAAYDDDTPAEEAKVTLSVHKGAEVAKGVLDAKGVWTTPLPPPGKYVIVVRDGGHRDTKEFTIEAPAPAATEPVVEMTYERWRIDKTLGLSVGLGLLLGGTLLYVLLRRRRSVS</sequence>
<keyword evidence="1" id="KW-1133">Transmembrane helix</keyword>
<organism evidence="3 4">
    <name type="scientific">Urbifossiella limnaea</name>
    <dbReference type="NCBI Taxonomy" id="2528023"/>
    <lineage>
        <taxon>Bacteria</taxon>
        <taxon>Pseudomonadati</taxon>
        <taxon>Planctomycetota</taxon>
        <taxon>Planctomycetia</taxon>
        <taxon>Gemmatales</taxon>
        <taxon>Gemmataceae</taxon>
        <taxon>Urbifossiella</taxon>
    </lineage>
</organism>
<keyword evidence="1" id="KW-0812">Transmembrane</keyword>
<gene>
    <name evidence="3" type="ORF">ETAA1_22340</name>
</gene>
<dbReference type="KEGG" id="uli:ETAA1_22340"/>
<dbReference type="RefSeq" id="WP_145237563.1">
    <property type="nucleotide sequence ID" value="NZ_CP036273.1"/>
</dbReference>
<feature type="signal peptide" evidence="2">
    <location>
        <begin position="1"/>
        <end position="24"/>
    </location>
</feature>
<evidence type="ECO:0008006" key="5">
    <source>
        <dbReference type="Google" id="ProtNLM"/>
    </source>
</evidence>
<dbReference type="Gene3D" id="2.60.40.10">
    <property type="entry name" value="Immunoglobulins"/>
    <property type="match status" value="1"/>
</dbReference>
<dbReference type="OrthoDB" id="280344at2"/>
<keyword evidence="2" id="KW-0732">Signal</keyword>
<proteinExistence type="predicted"/>